<evidence type="ECO:0000256" key="4">
    <source>
        <dbReference type="ARBA" id="ARBA00022771"/>
    </source>
</evidence>
<evidence type="ECO:0008006" key="18">
    <source>
        <dbReference type="Google" id="ProtNLM"/>
    </source>
</evidence>
<feature type="region of interest" description="Disordered" evidence="12">
    <location>
        <begin position="1077"/>
        <end position="1103"/>
    </location>
</feature>
<dbReference type="PROSITE" id="PS01359">
    <property type="entry name" value="ZF_PHD_1"/>
    <property type="match status" value="1"/>
</dbReference>
<protein>
    <recommendedName>
        <fullName evidence="18">Tripartite motif containing 66</fullName>
    </recommendedName>
</protein>
<evidence type="ECO:0000256" key="6">
    <source>
        <dbReference type="ARBA" id="ARBA00023054"/>
    </source>
</evidence>
<dbReference type="GO" id="GO:0008270">
    <property type="term" value="F:zinc ion binding"/>
    <property type="evidence" value="ECO:0007669"/>
    <property type="project" value="UniProtKB-KW"/>
</dbReference>
<keyword evidence="17" id="KW-1185">Reference proteome</keyword>
<dbReference type="PROSITE" id="PS50016">
    <property type="entry name" value="ZF_PHD_2"/>
    <property type="match status" value="1"/>
</dbReference>
<dbReference type="InterPro" id="IPR036427">
    <property type="entry name" value="Bromodomain-like_sf"/>
</dbReference>
<dbReference type="EMBL" id="JAAMOB010000007">
    <property type="protein sequence ID" value="KAF4111202.1"/>
    <property type="molecule type" value="Genomic_DNA"/>
</dbReference>
<keyword evidence="4 9" id="KW-0863">Zinc-finger</keyword>
<dbReference type="Pfam" id="PF00628">
    <property type="entry name" value="PHD"/>
    <property type="match status" value="1"/>
</dbReference>
<dbReference type="PRINTS" id="PR00503">
    <property type="entry name" value="BROMODOMAIN"/>
</dbReference>
<dbReference type="InterPro" id="IPR019786">
    <property type="entry name" value="Zinc_finger_PHD-type_CS"/>
</dbReference>
<evidence type="ECO:0000259" key="13">
    <source>
        <dbReference type="PROSITE" id="PS50014"/>
    </source>
</evidence>
<feature type="compositionally biased region" description="Polar residues" evidence="12">
    <location>
        <begin position="457"/>
        <end position="471"/>
    </location>
</feature>
<evidence type="ECO:0000259" key="15">
    <source>
        <dbReference type="PROSITE" id="PS50119"/>
    </source>
</evidence>
<name>A0A7J6CYR3_9TELE</name>
<dbReference type="Gene3D" id="3.30.40.10">
    <property type="entry name" value="Zinc/RING finger domain, C3HC4 (zinc finger)"/>
    <property type="match status" value="1"/>
</dbReference>
<evidence type="ECO:0000256" key="7">
    <source>
        <dbReference type="ARBA" id="ARBA00023117"/>
    </source>
</evidence>
<feature type="region of interest" description="Disordered" evidence="12">
    <location>
        <begin position="495"/>
        <end position="538"/>
    </location>
</feature>
<comment type="caution">
    <text evidence="16">The sequence shown here is derived from an EMBL/GenBank/DDBJ whole genome shotgun (WGS) entry which is preliminary data.</text>
</comment>
<dbReference type="SMART" id="SM00336">
    <property type="entry name" value="BBOX"/>
    <property type="match status" value="1"/>
</dbReference>
<evidence type="ECO:0000256" key="9">
    <source>
        <dbReference type="PROSITE-ProRule" id="PRU00024"/>
    </source>
</evidence>
<feature type="compositionally biased region" description="Basic residues" evidence="12">
    <location>
        <begin position="1085"/>
        <end position="1103"/>
    </location>
</feature>
<organism evidence="16 17">
    <name type="scientific">Onychostoma macrolepis</name>
    <dbReference type="NCBI Taxonomy" id="369639"/>
    <lineage>
        <taxon>Eukaryota</taxon>
        <taxon>Metazoa</taxon>
        <taxon>Chordata</taxon>
        <taxon>Craniata</taxon>
        <taxon>Vertebrata</taxon>
        <taxon>Euteleostomi</taxon>
        <taxon>Actinopterygii</taxon>
        <taxon>Neopterygii</taxon>
        <taxon>Teleostei</taxon>
        <taxon>Ostariophysi</taxon>
        <taxon>Cypriniformes</taxon>
        <taxon>Cyprinidae</taxon>
        <taxon>Acrossocheilinae</taxon>
        <taxon>Onychostoma</taxon>
    </lineage>
</organism>
<evidence type="ECO:0000256" key="3">
    <source>
        <dbReference type="ARBA" id="ARBA00022737"/>
    </source>
</evidence>
<dbReference type="GO" id="GO:0005634">
    <property type="term" value="C:nucleus"/>
    <property type="evidence" value="ECO:0007669"/>
    <property type="project" value="UniProtKB-SubCell"/>
</dbReference>
<dbReference type="CDD" id="cd19794">
    <property type="entry name" value="Bbox2_TRIM66-like"/>
    <property type="match status" value="1"/>
</dbReference>
<dbReference type="InterPro" id="IPR013083">
    <property type="entry name" value="Znf_RING/FYVE/PHD"/>
</dbReference>
<feature type="compositionally biased region" description="Acidic residues" evidence="12">
    <location>
        <begin position="786"/>
        <end position="800"/>
    </location>
</feature>
<dbReference type="SMART" id="SM00502">
    <property type="entry name" value="BBC"/>
    <property type="match status" value="1"/>
</dbReference>
<feature type="region of interest" description="Disordered" evidence="12">
    <location>
        <begin position="675"/>
        <end position="713"/>
    </location>
</feature>
<evidence type="ECO:0000259" key="14">
    <source>
        <dbReference type="PROSITE" id="PS50016"/>
    </source>
</evidence>
<keyword evidence="2" id="KW-0479">Metal-binding</keyword>
<keyword evidence="6 11" id="KW-0175">Coiled coil</keyword>
<feature type="region of interest" description="Disordered" evidence="12">
    <location>
        <begin position="600"/>
        <end position="623"/>
    </location>
</feature>
<gene>
    <name evidence="16" type="ORF">G5714_008233</name>
</gene>
<evidence type="ECO:0000256" key="2">
    <source>
        <dbReference type="ARBA" id="ARBA00022723"/>
    </source>
</evidence>
<dbReference type="CDD" id="cd05502">
    <property type="entry name" value="Bromo_tif1_like"/>
    <property type="match status" value="1"/>
</dbReference>
<evidence type="ECO:0000256" key="12">
    <source>
        <dbReference type="SAM" id="MobiDB-lite"/>
    </source>
</evidence>
<dbReference type="InterPro" id="IPR019787">
    <property type="entry name" value="Znf_PHD-finger"/>
</dbReference>
<feature type="domain" description="Bromo" evidence="13">
    <location>
        <begin position="958"/>
        <end position="1030"/>
    </location>
</feature>
<accession>A0A7J6CYR3</accession>
<feature type="domain" description="B box-type" evidence="15">
    <location>
        <begin position="65"/>
        <end position="106"/>
    </location>
</feature>
<feature type="region of interest" description="Disordered" evidence="12">
    <location>
        <begin position="732"/>
        <end position="866"/>
    </location>
</feature>
<feature type="compositionally biased region" description="Low complexity" evidence="12">
    <location>
        <begin position="703"/>
        <end position="713"/>
    </location>
</feature>
<feature type="coiled-coil region" evidence="11">
    <location>
        <begin position="117"/>
        <end position="206"/>
    </location>
</feature>
<dbReference type="GO" id="GO:0000785">
    <property type="term" value="C:chromatin"/>
    <property type="evidence" value="ECO:0007669"/>
    <property type="project" value="TreeGrafter"/>
</dbReference>
<evidence type="ECO:0000256" key="8">
    <source>
        <dbReference type="ARBA" id="ARBA00023242"/>
    </source>
</evidence>
<evidence type="ECO:0000256" key="5">
    <source>
        <dbReference type="ARBA" id="ARBA00022833"/>
    </source>
</evidence>
<feature type="compositionally biased region" description="Polar residues" evidence="12">
    <location>
        <begin position="746"/>
        <end position="763"/>
    </location>
</feature>
<dbReference type="InterPro" id="IPR003649">
    <property type="entry name" value="Bbox_C"/>
</dbReference>
<dbReference type="PANTHER" id="PTHR45915:SF7">
    <property type="entry name" value="TRIPARTITE MOTIF-CONTAINING PROTEIN 66"/>
    <property type="match status" value="1"/>
</dbReference>
<reference evidence="16 17" key="1">
    <citation type="submission" date="2020-04" db="EMBL/GenBank/DDBJ databases">
        <title>Chromosome-level genome assembly of a cyprinid fish Onychostoma macrolepis by integration of Nanopore Sequencing, Bionano and Hi-C technology.</title>
        <authorList>
            <person name="Wang D."/>
        </authorList>
    </citation>
    <scope>NUCLEOTIDE SEQUENCE [LARGE SCALE GENOMIC DNA]</scope>
    <source>
        <strain evidence="16">SWU-2019</strain>
        <tissue evidence="16">Muscle</tissue>
    </source>
</reference>
<evidence type="ECO:0000313" key="17">
    <source>
        <dbReference type="Proteomes" id="UP000579812"/>
    </source>
</evidence>
<dbReference type="SUPFAM" id="SSF57845">
    <property type="entry name" value="B-box zinc-binding domain"/>
    <property type="match status" value="1"/>
</dbReference>
<evidence type="ECO:0000256" key="10">
    <source>
        <dbReference type="PROSITE-ProRule" id="PRU00035"/>
    </source>
</evidence>
<keyword evidence="5" id="KW-0862">Zinc</keyword>
<feature type="domain" description="B box-type" evidence="15">
    <location>
        <begin position="1"/>
        <end position="43"/>
    </location>
</feature>
<dbReference type="PROSITE" id="PS50014">
    <property type="entry name" value="BROMODOMAIN_2"/>
    <property type="match status" value="1"/>
</dbReference>
<dbReference type="InterPro" id="IPR001965">
    <property type="entry name" value="Znf_PHD"/>
</dbReference>
<dbReference type="Pfam" id="PF25287">
    <property type="entry name" value="zf-B_box_Trim66"/>
    <property type="match status" value="1"/>
</dbReference>
<evidence type="ECO:0000256" key="1">
    <source>
        <dbReference type="ARBA" id="ARBA00004123"/>
    </source>
</evidence>
<comment type="subcellular location">
    <subcellularLocation>
        <location evidence="1">Nucleus</location>
    </subcellularLocation>
</comment>
<dbReference type="SUPFAM" id="SSF57903">
    <property type="entry name" value="FYVE/PHD zinc finger"/>
    <property type="match status" value="1"/>
</dbReference>
<dbReference type="SMART" id="SM00297">
    <property type="entry name" value="BROMO"/>
    <property type="match status" value="1"/>
</dbReference>
<dbReference type="CDD" id="cd19811">
    <property type="entry name" value="Bbox1_TRIM66"/>
    <property type="match status" value="1"/>
</dbReference>
<dbReference type="Pfam" id="PF00439">
    <property type="entry name" value="Bromodomain"/>
    <property type="match status" value="1"/>
</dbReference>
<proteinExistence type="predicted"/>
<dbReference type="InterPro" id="IPR037372">
    <property type="entry name" value="TRIM66_Bbox1_Znf"/>
</dbReference>
<keyword evidence="8" id="KW-0539">Nucleus</keyword>
<feature type="compositionally biased region" description="Basic and acidic residues" evidence="12">
    <location>
        <begin position="608"/>
        <end position="621"/>
    </location>
</feature>
<dbReference type="SUPFAM" id="SSF47370">
    <property type="entry name" value="Bromodomain"/>
    <property type="match status" value="1"/>
</dbReference>
<dbReference type="AlphaFoldDB" id="A0A7J6CYR3"/>
<dbReference type="PROSITE" id="PS50119">
    <property type="entry name" value="ZF_BBOX"/>
    <property type="match status" value="2"/>
</dbReference>
<evidence type="ECO:0000313" key="16">
    <source>
        <dbReference type="EMBL" id="KAF4111202.1"/>
    </source>
</evidence>
<feature type="compositionally biased region" description="Polar residues" evidence="12">
    <location>
        <begin position="411"/>
        <end position="426"/>
    </location>
</feature>
<dbReference type="Gene3D" id="1.20.920.10">
    <property type="entry name" value="Bromodomain-like"/>
    <property type="match status" value="1"/>
</dbReference>
<keyword evidence="3" id="KW-0677">Repeat</keyword>
<dbReference type="Proteomes" id="UP000579812">
    <property type="component" value="Unassembled WGS sequence"/>
</dbReference>
<dbReference type="Pfam" id="PF00643">
    <property type="entry name" value="zf-B_box"/>
    <property type="match status" value="1"/>
</dbReference>
<dbReference type="FunFam" id="3.30.40.10:FF:000123">
    <property type="entry name" value="E3 ubiquitin-protein ligase TRIM33"/>
    <property type="match status" value="1"/>
</dbReference>
<dbReference type="PANTHER" id="PTHR45915">
    <property type="entry name" value="TRANSCRIPTION INTERMEDIARY FACTOR"/>
    <property type="match status" value="1"/>
</dbReference>
<evidence type="ECO:0000256" key="11">
    <source>
        <dbReference type="SAM" id="Coils"/>
    </source>
</evidence>
<keyword evidence="7 10" id="KW-0103">Bromodomain</keyword>
<dbReference type="Gene3D" id="3.30.160.60">
    <property type="entry name" value="Classic Zinc Finger"/>
    <property type="match status" value="1"/>
</dbReference>
<dbReference type="InterPro" id="IPR001487">
    <property type="entry name" value="Bromodomain"/>
</dbReference>
<feature type="domain" description="PHD-type" evidence="14">
    <location>
        <begin position="872"/>
        <end position="919"/>
    </location>
</feature>
<dbReference type="InterPro" id="IPR011011">
    <property type="entry name" value="Znf_FYVE_PHD"/>
</dbReference>
<dbReference type="InterPro" id="IPR000315">
    <property type="entry name" value="Znf_B-box"/>
</dbReference>
<dbReference type="OrthoDB" id="1870062at2759"/>
<feature type="region of interest" description="Disordered" evidence="12">
    <location>
        <begin position="338"/>
        <end position="471"/>
    </location>
</feature>
<dbReference type="SMART" id="SM00249">
    <property type="entry name" value="PHD"/>
    <property type="match status" value="1"/>
</dbReference>
<sequence length="1103" mass="123038">MEKCCSECSEPRMAQSLCTFCNKWLCFQCTDLHQHERSSTQPFDLQHQPRDPPSSSEIGAACCGHAVVMCPLHKQEPLELLCETCDLMACSICHLSTHKDHRLVHVGKALQDQRWLLQNLMARVEEKRSAVENTAKQIQGRLHGIKITQRKAENQIKMAKMIMMNELNKRANLLIEQLESISSDFKQRLEDQLQGAIELCSQLEHVQNFITWATAHHRRNPLLFSKELIALQMQQLLEPLMLSEAWTPLKIKFNWDASFWTKQMSTLGQLVVEGGSRSYPEVVGHPSILRPQPVPCIAMPPLCHAVREPGCACQTFCQPQLCCLHCRPTQSVPLDKFPSQCPQAARRSSPPSLHSCWEADASVPVHPPGAQPLQQSTSHPGSDPVQHGTSSASPRQPVGANNHPLPEPLPANSNQAAMDGRNSASGQPPCERGQTSAPEAATGQEASPDRELPQVRKQVQVQSTTETSNQPMIELQPIVARIGDDRRSSALEMFTRAQGRGGDGQSRSGLKRATRSQSTSKGPRGPRKRLCKDRPTRAAHSLATVAGDQGCTAQQQVCARLDASEMISGHINSHTASSLTTYKSEPDNVYAYTYENRRLKTRKKKRLSREDPDTSDKEAPDGSKVPVVCLERLKILVSRHPPQNHQSTDLTSQTELGFKPEETVFRVLERKVTSQGALDKESVQTEDSLSPTEQLSPEHLHSSESSGSLEVSQPPVQEFCNINQESGVLAISNDSDPILQPDTEEINSPSELRSVTGSDFQTESTREAKAGSDADVESELLRESDPSAESEPQVESESDVISEQPPESVLSASEQEFESDPDSTAEVTLNLEPESEWEAEQPVLPPAASSETVSEPAVEHQPAEESPEIENEDFCAVCLIGGDLLCCDRCPKVFHLSCHVPPLHSFPTGDWICTLCRDVEQPEVEYDCENDQMSTGSLPYGLSACDQRKCEKLTLLIFSNILSAPFHEPVSPLARHYYQIIKKPMDLSVIRNRLSRTSNTHYRSPQEFVADVLLMFKNCAKFNYPDSEVAQAGHSLQSFFTSKLSEVFPDLTCPVQEEEDSDNEDYEELERAMVTGFPWPERKEQSHRKRKRRHSLNWRRNHY</sequence>